<dbReference type="Gene3D" id="3.10.10.10">
    <property type="entry name" value="HIV Type 1 Reverse Transcriptase, subunit A, domain 1"/>
    <property type="match status" value="1"/>
</dbReference>
<evidence type="ECO:0000256" key="2">
    <source>
        <dbReference type="ARBA" id="ARBA00022722"/>
    </source>
</evidence>
<protein>
    <recommendedName>
        <fullName evidence="6">Reverse transcriptase domain-containing protein</fullName>
    </recommendedName>
</protein>
<proteinExistence type="predicted"/>
<dbReference type="CDD" id="cd01647">
    <property type="entry name" value="RT_LTR"/>
    <property type="match status" value="1"/>
</dbReference>
<dbReference type="Gene3D" id="3.10.20.370">
    <property type="match status" value="1"/>
</dbReference>
<evidence type="ECO:0000313" key="7">
    <source>
        <dbReference type="EMBL" id="CAB0003680.1"/>
    </source>
</evidence>
<dbReference type="InterPro" id="IPR043128">
    <property type="entry name" value="Rev_trsase/Diguanyl_cyclase"/>
</dbReference>
<feature type="domain" description="Reverse transcriptase" evidence="6">
    <location>
        <begin position="107"/>
        <end position="286"/>
    </location>
</feature>
<dbReference type="OrthoDB" id="6625515at2759"/>
<evidence type="ECO:0000313" key="8">
    <source>
        <dbReference type="Proteomes" id="UP000479000"/>
    </source>
</evidence>
<evidence type="ECO:0000256" key="3">
    <source>
        <dbReference type="ARBA" id="ARBA00022759"/>
    </source>
</evidence>
<keyword evidence="4" id="KW-0695">RNA-directed DNA polymerase</keyword>
<keyword evidence="1" id="KW-0808">Transferase</keyword>
<keyword evidence="5" id="KW-0511">Multifunctional enzyme</keyword>
<dbReference type="InterPro" id="IPR000477">
    <property type="entry name" value="RT_dom"/>
</dbReference>
<dbReference type="InterPro" id="IPR041577">
    <property type="entry name" value="RT_RNaseH_2"/>
</dbReference>
<dbReference type="FunFam" id="3.30.70.270:FF:000023">
    <property type="entry name" value="Pol"/>
    <property type="match status" value="1"/>
</dbReference>
<dbReference type="FunFam" id="3.10.20.370:FF:000001">
    <property type="entry name" value="Retrovirus-related Pol polyprotein from transposon 17.6-like protein"/>
    <property type="match status" value="1"/>
</dbReference>
<dbReference type="CDD" id="cd09274">
    <property type="entry name" value="RNase_HI_RT_Ty3"/>
    <property type="match status" value="1"/>
</dbReference>
<dbReference type="Proteomes" id="UP000479000">
    <property type="component" value="Unassembled WGS sequence"/>
</dbReference>
<evidence type="ECO:0000256" key="4">
    <source>
        <dbReference type="ARBA" id="ARBA00022918"/>
    </source>
</evidence>
<dbReference type="PROSITE" id="PS50878">
    <property type="entry name" value="RT_POL"/>
    <property type="match status" value="1"/>
</dbReference>
<keyword evidence="3" id="KW-0378">Hydrolase</keyword>
<dbReference type="InterPro" id="IPR043502">
    <property type="entry name" value="DNA/RNA_pol_sf"/>
</dbReference>
<dbReference type="AlphaFoldDB" id="A0A6H5GKC4"/>
<gene>
    <name evidence="7" type="ORF">NTEN_LOCUS9187</name>
</gene>
<dbReference type="EMBL" id="CADCXU010013553">
    <property type="protein sequence ID" value="CAB0003680.1"/>
    <property type="molecule type" value="Genomic_DNA"/>
</dbReference>
<keyword evidence="8" id="KW-1185">Reference proteome</keyword>
<keyword evidence="1" id="KW-0548">Nucleotidyltransferase</keyword>
<evidence type="ECO:0000256" key="5">
    <source>
        <dbReference type="ARBA" id="ARBA00023268"/>
    </source>
</evidence>
<evidence type="ECO:0000256" key="1">
    <source>
        <dbReference type="ARBA" id="ARBA00022695"/>
    </source>
</evidence>
<organism evidence="7 8">
    <name type="scientific">Nesidiocoris tenuis</name>
    <dbReference type="NCBI Taxonomy" id="355587"/>
    <lineage>
        <taxon>Eukaryota</taxon>
        <taxon>Metazoa</taxon>
        <taxon>Ecdysozoa</taxon>
        <taxon>Arthropoda</taxon>
        <taxon>Hexapoda</taxon>
        <taxon>Insecta</taxon>
        <taxon>Pterygota</taxon>
        <taxon>Neoptera</taxon>
        <taxon>Paraneoptera</taxon>
        <taxon>Hemiptera</taxon>
        <taxon>Heteroptera</taxon>
        <taxon>Panheteroptera</taxon>
        <taxon>Cimicomorpha</taxon>
        <taxon>Miridae</taxon>
        <taxon>Dicyphina</taxon>
        <taxon>Nesidiocoris</taxon>
    </lineage>
</organism>
<dbReference type="InterPro" id="IPR050951">
    <property type="entry name" value="Retrovirus_Pol_polyprotein"/>
</dbReference>
<dbReference type="GO" id="GO:0004519">
    <property type="term" value="F:endonuclease activity"/>
    <property type="evidence" value="ECO:0007669"/>
    <property type="project" value="UniProtKB-KW"/>
</dbReference>
<dbReference type="PANTHER" id="PTHR37984">
    <property type="entry name" value="PROTEIN CBG26694"/>
    <property type="match status" value="1"/>
</dbReference>
<keyword evidence="3" id="KW-0255">Endonuclease</keyword>
<dbReference type="PANTHER" id="PTHR37984:SF5">
    <property type="entry name" value="PROTEIN NYNRIN-LIKE"/>
    <property type="match status" value="1"/>
</dbReference>
<name>A0A6H5GKC4_9HEMI</name>
<dbReference type="Gene3D" id="3.30.70.270">
    <property type="match status" value="2"/>
</dbReference>
<keyword evidence="2" id="KW-0540">Nuclease</keyword>
<sequence>MSFYVIDSSGPPLLGRVWFRNLGFQITAPIEQSATEENAFSVNDTSDLMKKLSSKFPEVFTSKLGKFTKGKVSLDLRPGAVPKFHKARPLPFAQQESVVAELDRLVANGILEPVDYSPWGSPIVPVLKKDGKSMRICGDFKATVNPQLLIDQHPMPRGEDLFQKIQGCKIFGKMDLSQAYQQVEVEESSRPRLTITTPQGLFRYTRLPYGIASAPSKFKKVMDGLLGGLDGTAVMLDDVLIGGRNLKELEIRVTKVLEILKDAGLTVAVNKCEFGKTSLEYLGFRIDADGLHTTDEKVRAVIEAVEPKNLKELQSFLGFVNFLAKFLPKLSTVLTPLYQLLKKNVPWNWTKECSIAFSCIKQLVKDHRSLAHYDPYLPIKLAVDGSDLGLGAVIYQVRPDGSVRPLAFASRTLTQAEKSYSQLHKESAAMIFGVKKFHIYLFGRKFILVNDNRPLLAIFGPKNGIPACAANRLQRWAVIMSSYTYDVEWVKSEKNIADWFSRSPLPDCPKSQDPDLNINYIFDTNSDLPLDYIRLVQATKKDITIMKVIGYLKFGWPDKVAPEVMPYFQKRDELFAEKDVRLWGYRVVVPSQLRSAVLKELHSSHLGKSQGACQVLCLVAQTSRGHRRSHPLLPGMSSNEGQPSKVSTGAMGVACIKVGQAPHRLHGSHTRSILLHHHRQSLQMDRSISDNQPDSR</sequence>
<reference evidence="7 8" key="1">
    <citation type="submission" date="2020-02" db="EMBL/GenBank/DDBJ databases">
        <authorList>
            <person name="Ferguson B K."/>
        </authorList>
    </citation>
    <scope>NUCLEOTIDE SEQUENCE [LARGE SCALE GENOMIC DNA]</scope>
</reference>
<evidence type="ECO:0000259" key="6">
    <source>
        <dbReference type="PROSITE" id="PS50878"/>
    </source>
</evidence>
<accession>A0A6H5GKC4</accession>
<dbReference type="SUPFAM" id="SSF56672">
    <property type="entry name" value="DNA/RNA polymerases"/>
    <property type="match status" value="1"/>
</dbReference>
<dbReference type="Pfam" id="PF17919">
    <property type="entry name" value="RT_RNaseH_2"/>
    <property type="match status" value="1"/>
</dbReference>
<dbReference type="Pfam" id="PF00078">
    <property type="entry name" value="RVT_1"/>
    <property type="match status" value="1"/>
</dbReference>
<dbReference type="GO" id="GO:0003964">
    <property type="term" value="F:RNA-directed DNA polymerase activity"/>
    <property type="evidence" value="ECO:0007669"/>
    <property type="project" value="UniProtKB-KW"/>
</dbReference>